<sequence>MDAINSSKWMLTILFIPTSILILAVILYYRQPKEINFWYGYRTGFSMKNKDTWSVANRISAVCLLYTTLVFETLLILIILILRKAGLIEWFGSIKSFFFVVAGFSTALVLIPIIVTEYKLTKIFTSNGERR</sequence>
<evidence type="ECO:0000313" key="3">
    <source>
        <dbReference type="Proteomes" id="UP000198598"/>
    </source>
</evidence>
<reference evidence="2 3" key="1">
    <citation type="submission" date="2016-10" db="EMBL/GenBank/DDBJ databases">
        <authorList>
            <person name="de Groot N.N."/>
        </authorList>
    </citation>
    <scope>NUCLEOTIDE SEQUENCE [LARGE SCALE GENOMIC DNA]</scope>
    <source>
        <strain evidence="2 3">DSM 26130</strain>
    </source>
</reference>
<feature type="transmembrane region" description="Helical" evidence="1">
    <location>
        <begin position="59"/>
        <end position="82"/>
    </location>
</feature>
<proteinExistence type="predicted"/>
<dbReference type="OrthoDB" id="3173919at2"/>
<dbReference type="STRING" id="662367.SAMN05216167_12018"/>
<protein>
    <submittedName>
        <fullName evidence="2">SdpI/YhfL protein family protein</fullName>
    </submittedName>
</protein>
<feature type="transmembrane region" description="Helical" evidence="1">
    <location>
        <begin position="9"/>
        <end position="29"/>
    </location>
</feature>
<dbReference type="Proteomes" id="UP000198598">
    <property type="component" value="Unassembled WGS sequence"/>
</dbReference>
<name>A0A1I2DQI0_9BACT</name>
<organism evidence="2 3">
    <name type="scientific">Spirosoma endophyticum</name>
    <dbReference type="NCBI Taxonomy" id="662367"/>
    <lineage>
        <taxon>Bacteria</taxon>
        <taxon>Pseudomonadati</taxon>
        <taxon>Bacteroidota</taxon>
        <taxon>Cytophagia</taxon>
        <taxon>Cytophagales</taxon>
        <taxon>Cytophagaceae</taxon>
        <taxon>Spirosoma</taxon>
    </lineage>
</organism>
<dbReference type="Pfam" id="PF13630">
    <property type="entry name" value="SdpI"/>
    <property type="match status" value="1"/>
</dbReference>
<keyword evidence="1" id="KW-0472">Membrane</keyword>
<gene>
    <name evidence="2" type="ORF">SAMN05216167_12018</name>
</gene>
<dbReference type="InterPro" id="IPR025962">
    <property type="entry name" value="SdpI/YhfL"/>
</dbReference>
<keyword evidence="3" id="KW-1185">Reference proteome</keyword>
<dbReference type="AlphaFoldDB" id="A0A1I2DQI0"/>
<evidence type="ECO:0000313" key="2">
    <source>
        <dbReference type="EMBL" id="SFE82531.1"/>
    </source>
</evidence>
<accession>A0A1I2DQI0</accession>
<feature type="transmembrane region" description="Helical" evidence="1">
    <location>
        <begin position="94"/>
        <end position="115"/>
    </location>
</feature>
<keyword evidence="1" id="KW-0812">Transmembrane</keyword>
<dbReference type="EMBL" id="FOLQ01000020">
    <property type="protein sequence ID" value="SFE82531.1"/>
    <property type="molecule type" value="Genomic_DNA"/>
</dbReference>
<keyword evidence="1" id="KW-1133">Transmembrane helix</keyword>
<evidence type="ECO:0000256" key="1">
    <source>
        <dbReference type="SAM" id="Phobius"/>
    </source>
</evidence>